<dbReference type="Pfam" id="PF01369">
    <property type="entry name" value="Sec7"/>
    <property type="match status" value="1"/>
</dbReference>
<dbReference type="GO" id="GO:0005085">
    <property type="term" value="F:guanyl-nucleotide exchange factor activity"/>
    <property type="evidence" value="ECO:0007669"/>
    <property type="project" value="InterPro"/>
</dbReference>
<dbReference type="WBParaSite" id="nRc.2.0.1.t06023-RA">
    <property type="protein sequence ID" value="nRc.2.0.1.t06023-RA"/>
    <property type="gene ID" value="nRc.2.0.1.g06023"/>
</dbReference>
<feature type="domain" description="SEC7" evidence="3">
    <location>
        <begin position="200"/>
        <end position="382"/>
    </location>
</feature>
<dbReference type="PANTHER" id="PTHR10663">
    <property type="entry name" value="GUANYL-NUCLEOTIDE EXCHANGE FACTOR"/>
    <property type="match status" value="1"/>
</dbReference>
<dbReference type="AlphaFoldDB" id="A0A915HX68"/>
<evidence type="ECO:0000313" key="4">
    <source>
        <dbReference type="Proteomes" id="UP000887565"/>
    </source>
</evidence>
<dbReference type="Gene3D" id="1.10.1000.11">
    <property type="entry name" value="Arf Nucleotide-binding Site Opener,domain 2"/>
    <property type="match status" value="1"/>
</dbReference>
<evidence type="ECO:0000259" key="3">
    <source>
        <dbReference type="PROSITE" id="PS50190"/>
    </source>
</evidence>
<dbReference type="SUPFAM" id="SSF48425">
    <property type="entry name" value="Sec7 domain"/>
    <property type="match status" value="1"/>
</dbReference>
<dbReference type="PROSITE" id="PS50190">
    <property type="entry name" value="SEC7"/>
    <property type="match status" value="1"/>
</dbReference>
<dbReference type="GO" id="GO:0032012">
    <property type="term" value="P:regulation of ARF protein signal transduction"/>
    <property type="evidence" value="ECO:0007669"/>
    <property type="project" value="InterPro"/>
</dbReference>
<dbReference type="InterPro" id="IPR041681">
    <property type="entry name" value="PH_9"/>
</dbReference>
<dbReference type="Gene3D" id="1.10.220.20">
    <property type="match status" value="1"/>
</dbReference>
<name>A0A915HX68_ROMCU</name>
<proteinExistence type="predicted"/>
<dbReference type="CDD" id="cd00171">
    <property type="entry name" value="Sec7"/>
    <property type="match status" value="1"/>
</dbReference>
<dbReference type="InterPro" id="IPR000904">
    <property type="entry name" value="Sec7_dom"/>
</dbReference>
<dbReference type="InterPro" id="IPR023394">
    <property type="entry name" value="Sec7_C_sf"/>
</dbReference>
<evidence type="ECO:0000313" key="5">
    <source>
        <dbReference type="WBParaSite" id="nRc.2.0.1.t06023-RA"/>
    </source>
</evidence>
<dbReference type="PROSITE" id="PS50003">
    <property type="entry name" value="PH_DOMAIN"/>
    <property type="match status" value="1"/>
</dbReference>
<feature type="region of interest" description="Disordered" evidence="1">
    <location>
        <begin position="48"/>
        <end position="68"/>
    </location>
</feature>
<evidence type="ECO:0000256" key="1">
    <source>
        <dbReference type="SAM" id="MobiDB-lite"/>
    </source>
</evidence>
<organism evidence="4 5">
    <name type="scientific">Romanomermis culicivorax</name>
    <name type="common">Nematode worm</name>
    <dbReference type="NCBI Taxonomy" id="13658"/>
    <lineage>
        <taxon>Eukaryota</taxon>
        <taxon>Metazoa</taxon>
        <taxon>Ecdysozoa</taxon>
        <taxon>Nematoda</taxon>
        <taxon>Enoplea</taxon>
        <taxon>Dorylaimia</taxon>
        <taxon>Mermithida</taxon>
        <taxon>Mermithoidea</taxon>
        <taxon>Mermithidae</taxon>
        <taxon>Romanomermis</taxon>
    </lineage>
</organism>
<accession>A0A915HX68</accession>
<feature type="compositionally biased region" description="Polar residues" evidence="1">
    <location>
        <begin position="52"/>
        <end position="61"/>
    </location>
</feature>
<sequence length="732" mass="83949">MTEILSRVPLPNLYVPDGQKSIVVDRNGSSDINDGDVMYRIEQISDYDRSKSQLTPRSSPQKSLLNNDNNSKKVCEAFLMTGDKIIRLTPKISPNFAKIKQQELTEHVQICNDLPLVTRQSSYDVEENFMTDKKVKTKKPISSKLERNLSAETPFCDAKNEENFPRPDTPIYCSAPASPNTTLTAATSSKNFNFPSASSFRDGNDDVFTRTKKSDDSLMNFEPKNCGEIVVDAKAAEILAKRLYNLEGFGKTDVADHISKNTPFSKAVLEAYVNNFDFDGSKLDEALRKFLFKFCLTGETHKRERIISRFAERYFSCNVNVFRSSDEIHVLSCALLLLNVDLHNDNIKKRMKFADFAKNVANSGYKFPKPLLKSLFCSIQNRPLRDAFDRNFNSTSTEFQFVPKLKHIIDLDVRVTISGWLFKKSVFEEKGKPTPFGRRYWRNYYVTLRASTLYLQKDDRCFRQCSYISPQNFIPIFHAFAREAKDYTKKMNVIRLQTSTHAEYLLQCPSYNEMQNWTNEINFAAAVFSAPCLPAPVGSQRSRSGWSSGNSMMINTSLSRHYSLPKYRTKYNYDQQLTAYGNRLGELRAELKTYHRNLPNRTTATGKILKFYAENEIFILNEIERYECYVDLLEKRSAVARDIFKRLNGANSSLNYQRTFQPVASHCLNDVIMETSLENSDLSCSKSQNHPPIIDYEQKSGQSEFKDDNSRAVNRRSSYDSAVGHSYHLDIN</sequence>
<dbReference type="InterPro" id="IPR035999">
    <property type="entry name" value="Sec7_dom_sf"/>
</dbReference>
<feature type="region of interest" description="Disordered" evidence="1">
    <location>
        <begin position="700"/>
        <end position="719"/>
    </location>
</feature>
<dbReference type="Gene3D" id="2.30.29.30">
    <property type="entry name" value="Pleckstrin-homology domain (PH domain)/Phosphotyrosine-binding domain (PTB)"/>
    <property type="match status" value="1"/>
</dbReference>
<dbReference type="Proteomes" id="UP000887565">
    <property type="component" value="Unplaced"/>
</dbReference>
<protein>
    <submittedName>
        <fullName evidence="5">Uncharacterized protein</fullName>
    </submittedName>
</protein>
<dbReference type="Pfam" id="PF15410">
    <property type="entry name" value="PH_9"/>
    <property type="match status" value="1"/>
</dbReference>
<feature type="domain" description="PH" evidence="2">
    <location>
        <begin position="414"/>
        <end position="526"/>
    </location>
</feature>
<dbReference type="OMA" id="WINAINY"/>
<dbReference type="InterPro" id="IPR011993">
    <property type="entry name" value="PH-like_dom_sf"/>
</dbReference>
<dbReference type="SMART" id="SM00222">
    <property type="entry name" value="Sec7"/>
    <property type="match status" value="1"/>
</dbReference>
<dbReference type="SMART" id="SM00233">
    <property type="entry name" value="PH"/>
    <property type="match status" value="1"/>
</dbReference>
<dbReference type="InterPro" id="IPR001849">
    <property type="entry name" value="PH_domain"/>
</dbReference>
<evidence type="ECO:0000259" key="2">
    <source>
        <dbReference type="PROSITE" id="PS50003"/>
    </source>
</evidence>
<dbReference type="SUPFAM" id="SSF50729">
    <property type="entry name" value="PH domain-like"/>
    <property type="match status" value="1"/>
</dbReference>
<dbReference type="PANTHER" id="PTHR10663:SF376">
    <property type="entry name" value="PH AND SEC7 DOMAIN-CONTAINING PROTEIN"/>
    <property type="match status" value="1"/>
</dbReference>
<reference evidence="5" key="1">
    <citation type="submission" date="2022-11" db="UniProtKB">
        <authorList>
            <consortium name="WormBaseParasite"/>
        </authorList>
    </citation>
    <scope>IDENTIFICATION</scope>
</reference>
<keyword evidence="4" id="KW-1185">Reference proteome</keyword>